<dbReference type="CDD" id="cd04622">
    <property type="entry name" value="CBS_pair_HRP1_like"/>
    <property type="match status" value="1"/>
</dbReference>
<dbReference type="STRING" id="84531.LA76x_3365"/>
<evidence type="ECO:0000259" key="3">
    <source>
        <dbReference type="PROSITE" id="PS51371"/>
    </source>
</evidence>
<dbReference type="SUPFAM" id="SSF54631">
    <property type="entry name" value="CBS-domain pair"/>
    <property type="match status" value="1"/>
</dbReference>
<dbReference type="RefSeq" id="WP_082647928.1">
    <property type="nucleotide sequence ID" value="NZ_CP011129.1"/>
</dbReference>
<evidence type="ECO:0000256" key="2">
    <source>
        <dbReference type="PROSITE-ProRule" id="PRU00703"/>
    </source>
</evidence>
<evidence type="ECO:0000313" key="5">
    <source>
        <dbReference type="Proteomes" id="UP000060787"/>
    </source>
</evidence>
<dbReference type="AlphaFoldDB" id="A0A0S2FDB7"/>
<gene>
    <name evidence="4" type="ORF">LA76x_3365</name>
</gene>
<keyword evidence="1 2" id="KW-0129">CBS domain</keyword>
<organism evidence="4 5">
    <name type="scientific">Lysobacter antibioticus</name>
    <dbReference type="NCBI Taxonomy" id="84531"/>
    <lineage>
        <taxon>Bacteria</taxon>
        <taxon>Pseudomonadati</taxon>
        <taxon>Pseudomonadota</taxon>
        <taxon>Gammaproteobacteria</taxon>
        <taxon>Lysobacterales</taxon>
        <taxon>Lysobacteraceae</taxon>
        <taxon>Lysobacter</taxon>
    </lineage>
</organism>
<dbReference type="KEGG" id="lab:LA76x_3365"/>
<name>A0A0S2FDB7_LYSAN</name>
<dbReference type="PATRIC" id="fig|84531.8.peg.3379"/>
<dbReference type="Pfam" id="PF00571">
    <property type="entry name" value="CBS"/>
    <property type="match status" value="2"/>
</dbReference>
<evidence type="ECO:0000256" key="1">
    <source>
        <dbReference type="ARBA" id="ARBA00023122"/>
    </source>
</evidence>
<keyword evidence="5" id="KW-1185">Reference proteome</keyword>
<dbReference type="InterPro" id="IPR046342">
    <property type="entry name" value="CBS_dom_sf"/>
</dbReference>
<accession>A0A0S2FDB7</accession>
<dbReference type="InterPro" id="IPR000644">
    <property type="entry name" value="CBS_dom"/>
</dbReference>
<proteinExistence type="predicted"/>
<dbReference type="InterPro" id="IPR051257">
    <property type="entry name" value="Diverse_CBS-Domain"/>
</dbReference>
<dbReference type="PANTHER" id="PTHR43080:SF2">
    <property type="entry name" value="CBS DOMAIN-CONTAINING PROTEIN"/>
    <property type="match status" value="1"/>
</dbReference>
<sequence length="142" mass="14667">MITAKTLMTPDPATCFIGTPAREIARLMLDNDCGEIPVLDERRRPLGVVTDRDIAIRIVATGGDGTATAGEAMTSPVKTVGEDSDLQACVALMETAQVRRVPVVNATGELVGIVSLADIALAGQSRATAAVVKEVSTPAAAH</sequence>
<dbReference type="EMBL" id="CP011129">
    <property type="protein sequence ID" value="ALN81491.1"/>
    <property type="molecule type" value="Genomic_DNA"/>
</dbReference>
<dbReference type="PROSITE" id="PS51371">
    <property type="entry name" value="CBS"/>
    <property type="match status" value="2"/>
</dbReference>
<dbReference type="Proteomes" id="UP000060787">
    <property type="component" value="Chromosome"/>
</dbReference>
<feature type="domain" description="CBS" evidence="3">
    <location>
        <begin position="73"/>
        <end position="131"/>
    </location>
</feature>
<feature type="domain" description="CBS" evidence="3">
    <location>
        <begin position="8"/>
        <end position="65"/>
    </location>
</feature>
<evidence type="ECO:0000313" key="4">
    <source>
        <dbReference type="EMBL" id="ALN81491.1"/>
    </source>
</evidence>
<dbReference type="Gene3D" id="3.10.580.10">
    <property type="entry name" value="CBS-domain"/>
    <property type="match status" value="1"/>
</dbReference>
<reference evidence="4 5" key="1">
    <citation type="journal article" date="2015" name="BMC Genomics">
        <title>Comparative genomics and metabolic profiling of the genus Lysobacter.</title>
        <authorList>
            <person name="de Bruijn I."/>
            <person name="Cheng X."/>
            <person name="de Jager V."/>
            <person name="Exposito R.G."/>
            <person name="Watrous J."/>
            <person name="Patel N."/>
            <person name="Postma J."/>
            <person name="Dorrestein P.C."/>
            <person name="Kobayashi D."/>
            <person name="Raaijmakers J.M."/>
        </authorList>
    </citation>
    <scope>NUCLEOTIDE SEQUENCE [LARGE SCALE GENOMIC DNA]</scope>
    <source>
        <strain evidence="4 5">76</strain>
    </source>
</reference>
<protein>
    <submittedName>
        <fullName evidence="4">CBS domain protein</fullName>
    </submittedName>
</protein>
<dbReference type="SMART" id="SM00116">
    <property type="entry name" value="CBS"/>
    <property type="match status" value="2"/>
</dbReference>
<dbReference type="PANTHER" id="PTHR43080">
    <property type="entry name" value="CBS DOMAIN-CONTAINING PROTEIN CBSX3, MITOCHONDRIAL"/>
    <property type="match status" value="1"/>
</dbReference>